<accession>A0A2I0XFZ3</accession>
<gene>
    <name evidence="1" type="ORF">MA16_Dca022485</name>
</gene>
<evidence type="ECO:0000313" key="2">
    <source>
        <dbReference type="Proteomes" id="UP000233837"/>
    </source>
</evidence>
<organism evidence="1 2">
    <name type="scientific">Dendrobium catenatum</name>
    <dbReference type="NCBI Taxonomy" id="906689"/>
    <lineage>
        <taxon>Eukaryota</taxon>
        <taxon>Viridiplantae</taxon>
        <taxon>Streptophyta</taxon>
        <taxon>Embryophyta</taxon>
        <taxon>Tracheophyta</taxon>
        <taxon>Spermatophyta</taxon>
        <taxon>Magnoliopsida</taxon>
        <taxon>Liliopsida</taxon>
        <taxon>Asparagales</taxon>
        <taxon>Orchidaceae</taxon>
        <taxon>Epidendroideae</taxon>
        <taxon>Malaxideae</taxon>
        <taxon>Dendrobiinae</taxon>
        <taxon>Dendrobium</taxon>
    </lineage>
</organism>
<reference evidence="1 2" key="2">
    <citation type="journal article" date="2017" name="Nature">
        <title>The Apostasia genome and the evolution of orchids.</title>
        <authorList>
            <person name="Zhang G.Q."/>
            <person name="Liu K.W."/>
            <person name="Li Z."/>
            <person name="Lohaus R."/>
            <person name="Hsiao Y.Y."/>
            <person name="Niu S.C."/>
            <person name="Wang J.Y."/>
            <person name="Lin Y.C."/>
            <person name="Xu Q."/>
            <person name="Chen L.J."/>
            <person name="Yoshida K."/>
            <person name="Fujiwara S."/>
            <person name="Wang Z.W."/>
            <person name="Zhang Y.Q."/>
            <person name="Mitsuda N."/>
            <person name="Wang M."/>
            <person name="Liu G.H."/>
            <person name="Pecoraro L."/>
            <person name="Huang H.X."/>
            <person name="Xiao X.J."/>
            <person name="Lin M."/>
            <person name="Wu X.Y."/>
            <person name="Wu W.L."/>
            <person name="Chen Y.Y."/>
            <person name="Chang S.B."/>
            <person name="Sakamoto S."/>
            <person name="Ohme-Takagi M."/>
            <person name="Yagi M."/>
            <person name="Zeng S.J."/>
            <person name="Shen C.Y."/>
            <person name="Yeh C.M."/>
            <person name="Luo Y.B."/>
            <person name="Tsai W.C."/>
            <person name="Van de Peer Y."/>
            <person name="Liu Z.J."/>
        </authorList>
    </citation>
    <scope>NUCLEOTIDE SEQUENCE [LARGE SCALE GENOMIC DNA]</scope>
    <source>
        <tissue evidence="1">The whole plant</tissue>
    </source>
</reference>
<keyword evidence="2" id="KW-1185">Reference proteome</keyword>
<reference evidence="1 2" key="1">
    <citation type="journal article" date="2016" name="Sci. Rep.">
        <title>The Dendrobium catenatum Lindl. genome sequence provides insights into polysaccharide synthase, floral development and adaptive evolution.</title>
        <authorList>
            <person name="Zhang G.Q."/>
            <person name="Xu Q."/>
            <person name="Bian C."/>
            <person name="Tsai W.C."/>
            <person name="Yeh C.M."/>
            <person name="Liu K.W."/>
            <person name="Yoshida K."/>
            <person name="Zhang L.S."/>
            <person name="Chang S.B."/>
            <person name="Chen F."/>
            <person name="Shi Y."/>
            <person name="Su Y.Y."/>
            <person name="Zhang Y.Q."/>
            <person name="Chen L.J."/>
            <person name="Yin Y."/>
            <person name="Lin M."/>
            <person name="Huang H."/>
            <person name="Deng H."/>
            <person name="Wang Z.W."/>
            <person name="Zhu S.L."/>
            <person name="Zhao X."/>
            <person name="Deng C."/>
            <person name="Niu S.C."/>
            <person name="Huang J."/>
            <person name="Wang M."/>
            <person name="Liu G.H."/>
            <person name="Yang H.J."/>
            <person name="Xiao X.J."/>
            <person name="Hsiao Y.Y."/>
            <person name="Wu W.L."/>
            <person name="Chen Y.Y."/>
            <person name="Mitsuda N."/>
            <person name="Ohme-Takagi M."/>
            <person name="Luo Y.B."/>
            <person name="Van de Peer Y."/>
            <person name="Liu Z.J."/>
        </authorList>
    </citation>
    <scope>NUCLEOTIDE SEQUENCE [LARGE SCALE GENOMIC DNA]</scope>
    <source>
        <tissue evidence="1">The whole plant</tissue>
    </source>
</reference>
<evidence type="ECO:0000313" key="1">
    <source>
        <dbReference type="EMBL" id="PKU86825.1"/>
    </source>
</evidence>
<dbReference type="EMBL" id="KZ501915">
    <property type="protein sequence ID" value="PKU86825.1"/>
    <property type="molecule type" value="Genomic_DNA"/>
</dbReference>
<protein>
    <submittedName>
        <fullName evidence="1">Uncharacterized protein</fullName>
    </submittedName>
</protein>
<proteinExistence type="predicted"/>
<dbReference type="Proteomes" id="UP000233837">
    <property type="component" value="Unassembled WGS sequence"/>
</dbReference>
<dbReference type="AlphaFoldDB" id="A0A2I0XFZ3"/>
<sequence>MTPASLPLQLPFTACRVDLKPWPFWSKKVFESVDVGDRTFSGTFTTPNSPVEVYPSESDAAGISYSYRGGVA</sequence>
<name>A0A2I0XFZ3_9ASPA</name>